<gene>
    <name evidence="1" type="ORF">SAMN05444003_0156</name>
</gene>
<dbReference type="Pfam" id="PF10985">
    <property type="entry name" value="DUF2805"/>
    <property type="match status" value="1"/>
</dbReference>
<reference evidence="1 2" key="1">
    <citation type="submission" date="2016-11" db="EMBL/GenBank/DDBJ databases">
        <authorList>
            <person name="Jaros S."/>
            <person name="Januszkiewicz K."/>
            <person name="Wedrychowicz H."/>
        </authorList>
    </citation>
    <scope>NUCLEOTIDE SEQUENCE [LARGE SCALE GENOMIC DNA]</scope>
    <source>
        <strain evidence="1 2">DSM 28715</strain>
    </source>
</reference>
<evidence type="ECO:0000313" key="2">
    <source>
        <dbReference type="Proteomes" id="UP000184074"/>
    </source>
</evidence>
<proteinExistence type="predicted"/>
<name>A0A1M5L880_9RHOB</name>
<dbReference type="Proteomes" id="UP000184074">
    <property type="component" value="Unassembled WGS sequence"/>
</dbReference>
<accession>A0A1M5L880</accession>
<keyword evidence="2" id="KW-1185">Reference proteome</keyword>
<dbReference type="InterPro" id="IPR019882">
    <property type="entry name" value="CHP03643"/>
</dbReference>
<dbReference type="AlphaFoldDB" id="A0A1M5L880"/>
<evidence type="ECO:0000313" key="1">
    <source>
        <dbReference type="EMBL" id="SHG61176.1"/>
    </source>
</evidence>
<organism evidence="1 2">
    <name type="scientific">Cognatiyoonia sediminum</name>
    <dbReference type="NCBI Taxonomy" id="1508389"/>
    <lineage>
        <taxon>Bacteria</taxon>
        <taxon>Pseudomonadati</taxon>
        <taxon>Pseudomonadota</taxon>
        <taxon>Alphaproteobacteria</taxon>
        <taxon>Rhodobacterales</taxon>
        <taxon>Paracoccaceae</taxon>
        <taxon>Cognatiyoonia</taxon>
    </lineage>
</organism>
<protein>
    <submittedName>
        <fullName evidence="1">TIGR03643 family protein</fullName>
    </submittedName>
</protein>
<dbReference type="NCBIfam" id="TIGR03643">
    <property type="entry name" value="TIGR03643 family protein"/>
    <property type="match status" value="1"/>
</dbReference>
<dbReference type="OrthoDB" id="289296at2"/>
<sequence>MTKRYDIPDAQISDIIQMALSDHIRFEDIRREYGLAEKDVKALMRQNLKPGSYRTWRKRVRDFGTRRETYK</sequence>
<dbReference type="STRING" id="1508389.SAMN05444003_0156"/>
<dbReference type="RefSeq" id="WP_072898517.1">
    <property type="nucleotide sequence ID" value="NZ_FQXB01000001.1"/>
</dbReference>
<dbReference type="EMBL" id="FQXB01000001">
    <property type="protein sequence ID" value="SHG61176.1"/>
    <property type="molecule type" value="Genomic_DNA"/>
</dbReference>